<evidence type="ECO:0000313" key="1">
    <source>
        <dbReference type="EMBL" id="KNC73149.1"/>
    </source>
</evidence>
<dbReference type="RefSeq" id="XP_014147051.1">
    <property type="nucleotide sequence ID" value="XM_014291576.1"/>
</dbReference>
<dbReference type="EMBL" id="KQ246008">
    <property type="protein sequence ID" value="KNC73149.1"/>
    <property type="molecule type" value="Genomic_DNA"/>
</dbReference>
<protein>
    <submittedName>
        <fullName evidence="1">Uncharacterized protein</fullName>
    </submittedName>
</protein>
<dbReference type="GeneID" id="25914797"/>
<gene>
    <name evidence="1" type="ORF">SARC_14293</name>
</gene>
<dbReference type="AlphaFoldDB" id="A0A0L0F8V1"/>
<proteinExistence type="predicted"/>
<name>A0A0L0F8V1_9EUKA</name>
<accession>A0A0L0F8V1</accession>
<reference evidence="1 2" key="1">
    <citation type="submission" date="2011-02" db="EMBL/GenBank/DDBJ databases">
        <title>The Genome Sequence of Sphaeroforma arctica JP610.</title>
        <authorList>
            <consortium name="The Broad Institute Genome Sequencing Platform"/>
            <person name="Russ C."/>
            <person name="Cuomo C."/>
            <person name="Young S.K."/>
            <person name="Zeng Q."/>
            <person name="Gargeya S."/>
            <person name="Alvarado L."/>
            <person name="Berlin A."/>
            <person name="Chapman S.B."/>
            <person name="Chen Z."/>
            <person name="Freedman E."/>
            <person name="Gellesch M."/>
            <person name="Goldberg J."/>
            <person name="Griggs A."/>
            <person name="Gujja S."/>
            <person name="Heilman E."/>
            <person name="Heiman D."/>
            <person name="Howarth C."/>
            <person name="Mehta T."/>
            <person name="Neiman D."/>
            <person name="Pearson M."/>
            <person name="Roberts A."/>
            <person name="Saif S."/>
            <person name="Shea T."/>
            <person name="Shenoy N."/>
            <person name="Sisk P."/>
            <person name="Stolte C."/>
            <person name="Sykes S."/>
            <person name="White J."/>
            <person name="Yandava C."/>
            <person name="Burger G."/>
            <person name="Gray M.W."/>
            <person name="Holland P.W.H."/>
            <person name="King N."/>
            <person name="Lang F.B.F."/>
            <person name="Roger A.J."/>
            <person name="Ruiz-Trillo I."/>
            <person name="Haas B."/>
            <person name="Nusbaum C."/>
            <person name="Birren B."/>
        </authorList>
    </citation>
    <scope>NUCLEOTIDE SEQUENCE [LARGE SCALE GENOMIC DNA]</scope>
    <source>
        <strain evidence="1 2">JP610</strain>
    </source>
</reference>
<keyword evidence="2" id="KW-1185">Reference proteome</keyword>
<dbReference type="Proteomes" id="UP000054560">
    <property type="component" value="Unassembled WGS sequence"/>
</dbReference>
<organism evidence="1 2">
    <name type="scientific">Sphaeroforma arctica JP610</name>
    <dbReference type="NCBI Taxonomy" id="667725"/>
    <lineage>
        <taxon>Eukaryota</taxon>
        <taxon>Ichthyosporea</taxon>
        <taxon>Ichthyophonida</taxon>
        <taxon>Sphaeroforma</taxon>
    </lineage>
</organism>
<sequence>MDFCVVENTNDFLLWKDAESEELYDSDTNTYYAKCETDTKTGLQVVSGIGGLMTDLTAAGGTITIGCGTDFCSASTET</sequence>
<evidence type="ECO:0000313" key="2">
    <source>
        <dbReference type="Proteomes" id="UP000054560"/>
    </source>
</evidence>
<feature type="non-terminal residue" evidence="1">
    <location>
        <position position="78"/>
    </location>
</feature>